<evidence type="ECO:0000256" key="3">
    <source>
        <dbReference type="ARBA" id="ARBA00022449"/>
    </source>
</evidence>
<keyword evidence="4" id="KW-1003">Cell membrane</keyword>
<dbReference type="GO" id="GO:0015297">
    <property type="term" value="F:antiporter activity"/>
    <property type="evidence" value="ECO:0007669"/>
    <property type="project" value="UniProtKB-KW"/>
</dbReference>
<evidence type="ECO:0000256" key="6">
    <source>
        <dbReference type="ARBA" id="ARBA00022989"/>
    </source>
</evidence>
<comment type="subcellular location">
    <subcellularLocation>
        <location evidence="1">Cell membrane</location>
        <topology evidence="1">Multi-pass membrane protein</topology>
    </subcellularLocation>
</comment>
<feature type="transmembrane region" description="Helical" evidence="9">
    <location>
        <begin position="314"/>
        <end position="335"/>
    </location>
</feature>
<comment type="caution">
    <text evidence="11">The sequence shown here is derived from an EMBL/GenBank/DDBJ whole genome shotgun (WGS) entry which is preliminary data.</text>
</comment>
<dbReference type="GO" id="GO:0005886">
    <property type="term" value="C:plasma membrane"/>
    <property type="evidence" value="ECO:0007669"/>
    <property type="project" value="UniProtKB-SubCell"/>
</dbReference>
<dbReference type="Proteomes" id="UP000322139">
    <property type="component" value="Unassembled WGS sequence"/>
</dbReference>
<protein>
    <submittedName>
        <fullName evidence="11">Na+/H+ antiporter NhaC</fullName>
    </submittedName>
</protein>
<dbReference type="Pfam" id="PF03553">
    <property type="entry name" value="Na_H_antiporter"/>
    <property type="match status" value="1"/>
</dbReference>
<comment type="similarity">
    <text evidence="8">Belongs to the NhaC Na(+)/H(+) (TC 2.A.35) antiporter family.</text>
</comment>
<dbReference type="NCBIfam" id="TIGR00931">
    <property type="entry name" value="antiport_nhaC"/>
    <property type="match status" value="1"/>
</dbReference>
<name>A0A5D4R4Q2_9BACI</name>
<keyword evidence="7 9" id="KW-0472">Membrane</keyword>
<evidence type="ECO:0000256" key="9">
    <source>
        <dbReference type="SAM" id="Phobius"/>
    </source>
</evidence>
<feature type="transmembrane region" description="Helical" evidence="9">
    <location>
        <begin position="347"/>
        <end position="369"/>
    </location>
</feature>
<dbReference type="InterPro" id="IPR052180">
    <property type="entry name" value="NhaC_Na-H+_Antiporter"/>
</dbReference>
<organism evidence="11 12">
    <name type="scientific">Bacillus infantis</name>
    <dbReference type="NCBI Taxonomy" id="324767"/>
    <lineage>
        <taxon>Bacteria</taxon>
        <taxon>Bacillati</taxon>
        <taxon>Bacillota</taxon>
        <taxon>Bacilli</taxon>
        <taxon>Bacillales</taxon>
        <taxon>Bacillaceae</taxon>
        <taxon>Bacillus</taxon>
    </lineage>
</organism>
<dbReference type="EMBL" id="VTER01000008">
    <property type="protein sequence ID" value="TYS46345.1"/>
    <property type="molecule type" value="Genomic_DNA"/>
</dbReference>
<evidence type="ECO:0000256" key="4">
    <source>
        <dbReference type="ARBA" id="ARBA00022475"/>
    </source>
</evidence>
<evidence type="ECO:0000256" key="5">
    <source>
        <dbReference type="ARBA" id="ARBA00022692"/>
    </source>
</evidence>
<evidence type="ECO:0000256" key="8">
    <source>
        <dbReference type="ARBA" id="ARBA00038435"/>
    </source>
</evidence>
<gene>
    <name evidence="11" type="primary">nhaC</name>
    <name evidence="11" type="ORF">FZD51_17365</name>
</gene>
<dbReference type="PANTHER" id="PTHR33451:SF6">
    <property type="entry name" value="NA(+)_H(+) ANTIPORTER NHAC"/>
    <property type="match status" value="1"/>
</dbReference>
<dbReference type="PANTHER" id="PTHR33451">
    <property type="entry name" value="MALATE-2H(+)/NA(+)-LACTATE ANTIPORTER"/>
    <property type="match status" value="1"/>
</dbReference>
<dbReference type="RefSeq" id="WP_148975922.1">
    <property type="nucleotide sequence ID" value="NZ_JBNIKT010000002.1"/>
</dbReference>
<dbReference type="InterPro" id="IPR018461">
    <property type="entry name" value="Na/H_Antiport_NhaC-like_C"/>
</dbReference>
<keyword evidence="5 9" id="KW-0812">Transmembrane</keyword>
<feature type="transmembrane region" description="Helical" evidence="9">
    <location>
        <begin position="236"/>
        <end position="253"/>
    </location>
</feature>
<evidence type="ECO:0000256" key="1">
    <source>
        <dbReference type="ARBA" id="ARBA00004651"/>
    </source>
</evidence>
<feature type="transmembrane region" description="Helical" evidence="9">
    <location>
        <begin position="37"/>
        <end position="54"/>
    </location>
</feature>
<proteinExistence type="inferred from homology"/>
<sequence>MHQDQAVIKISTAEAVVISLLLLGVISFSIIGAGAVPHVPIIGAIIALLIYGLLKKVRMKDLEEGMAEGARSGLGAVFIFFFIGMLISSWMASGTIPTFIHLALSAVSGKYFFAIAFTVTAVIGISIGSSLTTAATLGAAFVSAAAALDLSTAAAAGAVISGAFFGDKMSPLSDTTNLASMTVKVDLFDHIKNMAWTTIPAFVISIILFAIISPAAAETDFQKIAAIKNSLEQLNLVSWQSLIPFAVLAVLAVRKIPAILALSASTVSALILAPFIQGSFGFNDMVNILYSGYKSNTGMEELDSLLTRGGIESMLFSVSLVLLALSMGGLLFKLGILPALLEGIKGLIVKAPALISATAASAIGINFLLGEQYLSILLTGNAFTESYKKAGLHLKNLSRVLEDAGTVINPLVPWSVCGVFLTGVLNVPTAEYMPFAFFCLLSPIITLLFGWTGITITKASGK</sequence>
<feature type="transmembrane region" description="Helical" evidence="9">
    <location>
        <begin position="12"/>
        <end position="31"/>
    </location>
</feature>
<evidence type="ECO:0000256" key="2">
    <source>
        <dbReference type="ARBA" id="ARBA00022448"/>
    </source>
</evidence>
<accession>A0A5D4R4Q2</accession>
<evidence type="ECO:0000256" key="7">
    <source>
        <dbReference type="ARBA" id="ARBA00023136"/>
    </source>
</evidence>
<feature type="transmembrane region" description="Helical" evidence="9">
    <location>
        <begin position="260"/>
        <end position="280"/>
    </location>
</feature>
<evidence type="ECO:0000313" key="11">
    <source>
        <dbReference type="EMBL" id="TYS46345.1"/>
    </source>
</evidence>
<dbReference type="AlphaFoldDB" id="A0A5D4R4Q2"/>
<feature type="transmembrane region" description="Helical" evidence="9">
    <location>
        <begin position="194"/>
        <end position="216"/>
    </location>
</feature>
<evidence type="ECO:0000313" key="12">
    <source>
        <dbReference type="Proteomes" id="UP000322139"/>
    </source>
</evidence>
<evidence type="ECO:0000259" key="10">
    <source>
        <dbReference type="Pfam" id="PF03553"/>
    </source>
</evidence>
<keyword evidence="3" id="KW-0050">Antiport</keyword>
<feature type="transmembrane region" description="Helical" evidence="9">
    <location>
        <begin position="435"/>
        <end position="456"/>
    </location>
</feature>
<keyword evidence="2" id="KW-0813">Transport</keyword>
<feature type="transmembrane region" description="Helical" evidence="9">
    <location>
        <begin position="112"/>
        <end position="142"/>
    </location>
</feature>
<keyword evidence="6 9" id="KW-1133">Transmembrane helix</keyword>
<feature type="transmembrane region" description="Helical" evidence="9">
    <location>
        <begin position="74"/>
        <end position="92"/>
    </location>
</feature>
<feature type="domain" description="Na+/H+ antiporter NhaC-like C-terminal" evidence="10">
    <location>
        <begin position="162"/>
        <end position="454"/>
    </location>
</feature>
<dbReference type="InterPro" id="IPR004770">
    <property type="entry name" value="Na/H_antiport_NhaC"/>
</dbReference>
<reference evidence="11 12" key="1">
    <citation type="submission" date="2019-08" db="EMBL/GenBank/DDBJ databases">
        <title>Bacillus genomes from the desert of Cuatro Cienegas, Coahuila.</title>
        <authorList>
            <person name="Olmedo-Alvarez G."/>
        </authorList>
    </citation>
    <scope>NUCLEOTIDE SEQUENCE [LARGE SCALE GENOMIC DNA]</scope>
    <source>
        <strain evidence="11 12">CH446_14T</strain>
    </source>
</reference>